<comment type="caution">
    <text evidence="1">The sequence shown here is derived from an EMBL/GenBank/DDBJ whole genome shotgun (WGS) entry which is preliminary data.</text>
</comment>
<name>A0A2T8HM24_9SPHI</name>
<organism evidence="1 2">
    <name type="scientific">Sphingobacterium corticibacter</name>
    <dbReference type="NCBI Taxonomy" id="2171749"/>
    <lineage>
        <taxon>Bacteria</taxon>
        <taxon>Pseudomonadati</taxon>
        <taxon>Bacteroidota</taxon>
        <taxon>Sphingobacteriia</taxon>
        <taxon>Sphingobacteriales</taxon>
        <taxon>Sphingobacteriaceae</taxon>
        <taxon>Sphingobacterium</taxon>
    </lineage>
</organism>
<keyword evidence="2" id="KW-1185">Reference proteome</keyword>
<dbReference type="Proteomes" id="UP000245627">
    <property type="component" value="Unassembled WGS sequence"/>
</dbReference>
<dbReference type="RefSeq" id="WP_116774352.1">
    <property type="nucleotide sequence ID" value="NZ_QDKG01000001.1"/>
</dbReference>
<dbReference type="OrthoDB" id="714262at2"/>
<accession>A0A2T8HM24</accession>
<sequence>MISLSSLIWYIDYIPKKIAYLSYSSVNFLADYEQQDTSGLQVSNLPFPVRQDTDTIVLDEIQINRPLFNADSLQVHEYFKTLSQKSSPSWKSIFIDRTTSNEPLLPNRASSTSSLISLDLLSIIGRLTTKKKSSEQTDDMWNNKERYIEQHFDSTLVKRMTGLSGIALEEFVHEKRPLASDLSDTVMYELMKYIKSKHNEE</sequence>
<proteinExistence type="predicted"/>
<dbReference type="EMBL" id="QDKG01000001">
    <property type="protein sequence ID" value="PVH26491.1"/>
    <property type="molecule type" value="Genomic_DNA"/>
</dbReference>
<reference evidence="1 2" key="1">
    <citation type="submission" date="2018-04" db="EMBL/GenBank/DDBJ databases">
        <title>Sphingobacterium cortibacter sp. nov.</title>
        <authorList>
            <person name="Li Y."/>
        </authorList>
    </citation>
    <scope>NUCLEOTIDE SEQUENCE [LARGE SCALE GENOMIC DNA]</scope>
    <source>
        <strain evidence="1 2">2c-3</strain>
    </source>
</reference>
<gene>
    <name evidence="1" type="ORF">DC487_02415</name>
</gene>
<evidence type="ECO:0000313" key="2">
    <source>
        <dbReference type="Proteomes" id="UP000245627"/>
    </source>
</evidence>
<protein>
    <submittedName>
        <fullName evidence="1">Uncharacterized protein</fullName>
    </submittedName>
</protein>
<evidence type="ECO:0000313" key="1">
    <source>
        <dbReference type="EMBL" id="PVH26491.1"/>
    </source>
</evidence>
<dbReference type="AlphaFoldDB" id="A0A2T8HM24"/>